<organism evidence="2 3">
    <name type="scientific">Myriangium duriaei CBS 260.36</name>
    <dbReference type="NCBI Taxonomy" id="1168546"/>
    <lineage>
        <taxon>Eukaryota</taxon>
        <taxon>Fungi</taxon>
        <taxon>Dikarya</taxon>
        <taxon>Ascomycota</taxon>
        <taxon>Pezizomycotina</taxon>
        <taxon>Dothideomycetes</taxon>
        <taxon>Dothideomycetidae</taxon>
        <taxon>Myriangiales</taxon>
        <taxon>Myriangiaceae</taxon>
        <taxon>Myriangium</taxon>
    </lineage>
</organism>
<feature type="region of interest" description="Disordered" evidence="1">
    <location>
        <begin position="138"/>
        <end position="157"/>
    </location>
</feature>
<keyword evidence="3" id="KW-1185">Reference proteome</keyword>
<evidence type="ECO:0000313" key="3">
    <source>
        <dbReference type="Proteomes" id="UP000799439"/>
    </source>
</evidence>
<feature type="region of interest" description="Disordered" evidence="1">
    <location>
        <begin position="534"/>
        <end position="554"/>
    </location>
</feature>
<feature type="compositionally biased region" description="Polar residues" evidence="1">
    <location>
        <begin position="13"/>
        <end position="22"/>
    </location>
</feature>
<proteinExistence type="predicted"/>
<name>A0A9P4IX03_9PEZI</name>
<reference evidence="2" key="1">
    <citation type="journal article" date="2020" name="Stud. Mycol.">
        <title>101 Dothideomycetes genomes: a test case for predicting lifestyles and emergence of pathogens.</title>
        <authorList>
            <person name="Haridas S."/>
            <person name="Albert R."/>
            <person name="Binder M."/>
            <person name="Bloem J."/>
            <person name="Labutti K."/>
            <person name="Salamov A."/>
            <person name="Andreopoulos B."/>
            <person name="Baker S."/>
            <person name="Barry K."/>
            <person name="Bills G."/>
            <person name="Bluhm B."/>
            <person name="Cannon C."/>
            <person name="Castanera R."/>
            <person name="Culley D."/>
            <person name="Daum C."/>
            <person name="Ezra D."/>
            <person name="Gonzalez J."/>
            <person name="Henrissat B."/>
            <person name="Kuo A."/>
            <person name="Liang C."/>
            <person name="Lipzen A."/>
            <person name="Lutzoni F."/>
            <person name="Magnuson J."/>
            <person name="Mondo S."/>
            <person name="Nolan M."/>
            <person name="Ohm R."/>
            <person name="Pangilinan J."/>
            <person name="Park H.-J."/>
            <person name="Ramirez L."/>
            <person name="Alfaro M."/>
            <person name="Sun H."/>
            <person name="Tritt A."/>
            <person name="Yoshinaga Y."/>
            <person name="Zwiers L.-H."/>
            <person name="Turgeon B."/>
            <person name="Goodwin S."/>
            <person name="Spatafora J."/>
            <person name="Crous P."/>
            <person name="Grigoriev I."/>
        </authorList>
    </citation>
    <scope>NUCLEOTIDE SEQUENCE</scope>
    <source>
        <strain evidence="2">CBS 260.36</strain>
    </source>
</reference>
<protein>
    <submittedName>
        <fullName evidence="2">Uncharacterized protein</fullName>
    </submittedName>
</protein>
<feature type="compositionally biased region" description="Basic residues" evidence="1">
    <location>
        <begin position="542"/>
        <end position="554"/>
    </location>
</feature>
<dbReference type="OrthoDB" id="3893333at2759"/>
<evidence type="ECO:0000313" key="2">
    <source>
        <dbReference type="EMBL" id="KAF2150111.1"/>
    </source>
</evidence>
<sequence length="554" mass="62747">MSSLIPQPVAGGSPSQSTTPSLSRLESLPTEILHHIFSYALLAEGHGRTKDPVIDKGPHYRLGTSLLLVNRSLGDQARAYLYTKNTFVLIRYQETSPFGLFLKKFNPVPFVSDNKLEDFTHYAMYINMWVVTIRGDDDSDVHEEDEEEDEDDDDSDIDIDEVDLSRAFRRLSPTPKRCHCGDCDPATKFSRILITHQHLHTFCTILQLCNHFDSGGHMVVQSGSTEHWHQPEPSQMGVVRVLVPKRLPGLPTLKAKDELHRQAKLLDPFQQICGGNQRCEYEVTGCKFTNLGVLNQLKRKGIEAVFAVSQDGMGWDLLKILRRLKALLDGVVRRARSGWSRLAIAYKTLAIQTLENSLAYQDLISIPDDTDDADAAVKSWQLGLVCLRRDCFLTAAQCQLRAGDDHAAWHNIDDAFSTTVMEESLRFPTLNKSYAILVHHYAIRDSHSHNEISLYDSGHVKSHLVRALKFDSTNNKIRKDLRTLKSCTEDIESSRLPQLIHSRLPSGTQHRNRHRHSGYAAHLAWYRRDVTGEKNGDDGKFPRKGPRPGRFLSR</sequence>
<gene>
    <name evidence="2" type="ORF">K461DRAFT_40171</name>
</gene>
<dbReference type="Proteomes" id="UP000799439">
    <property type="component" value="Unassembled WGS sequence"/>
</dbReference>
<dbReference type="AlphaFoldDB" id="A0A9P4IX03"/>
<evidence type="ECO:0000256" key="1">
    <source>
        <dbReference type="SAM" id="MobiDB-lite"/>
    </source>
</evidence>
<accession>A0A9P4IX03</accession>
<dbReference type="EMBL" id="ML996090">
    <property type="protein sequence ID" value="KAF2150111.1"/>
    <property type="molecule type" value="Genomic_DNA"/>
</dbReference>
<feature type="region of interest" description="Disordered" evidence="1">
    <location>
        <begin position="1"/>
        <end position="22"/>
    </location>
</feature>
<comment type="caution">
    <text evidence="2">The sequence shown here is derived from an EMBL/GenBank/DDBJ whole genome shotgun (WGS) entry which is preliminary data.</text>
</comment>